<evidence type="ECO:0000313" key="3">
    <source>
        <dbReference type="EMBL" id="GMI17657.1"/>
    </source>
</evidence>
<dbReference type="InterPro" id="IPR000873">
    <property type="entry name" value="AMP-dep_synth/lig_dom"/>
</dbReference>
<evidence type="ECO:0000259" key="1">
    <source>
        <dbReference type="Pfam" id="PF00501"/>
    </source>
</evidence>
<reference evidence="4" key="1">
    <citation type="journal article" date="2023" name="Commun. Biol.">
        <title>Genome analysis of Parmales, the sister group of diatoms, reveals the evolutionary specialization of diatoms from phago-mixotrophs to photoautotrophs.</title>
        <authorList>
            <person name="Ban H."/>
            <person name="Sato S."/>
            <person name="Yoshikawa S."/>
            <person name="Yamada K."/>
            <person name="Nakamura Y."/>
            <person name="Ichinomiya M."/>
            <person name="Sato N."/>
            <person name="Blanc-Mathieu R."/>
            <person name="Endo H."/>
            <person name="Kuwata A."/>
            <person name="Ogata H."/>
        </authorList>
    </citation>
    <scope>NUCLEOTIDE SEQUENCE [LARGE SCALE GENOMIC DNA]</scope>
    <source>
        <strain evidence="4">NIES 3700</strain>
    </source>
</reference>
<gene>
    <name evidence="3" type="ORF">TrLO_g10533</name>
</gene>
<dbReference type="Pfam" id="PF00501">
    <property type="entry name" value="AMP-binding"/>
    <property type="match status" value="1"/>
</dbReference>
<dbReference type="AlphaFoldDB" id="A0A9W7KZH9"/>
<accession>A0A9W7KZH9</accession>
<name>A0A9W7KZH9_9STRA</name>
<dbReference type="OrthoDB" id="3352408at2759"/>
<comment type="caution">
    <text evidence="3">The sequence shown here is derived from an EMBL/GenBank/DDBJ whole genome shotgun (WGS) entry which is preliminary data.</text>
</comment>
<dbReference type="Gene3D" id="3.40.50.12780">
    <property type="entry name" value="N-terminal domain of ligase-like"/>
    <property type="match status" value="1"/>
</dbReference>
<dbReference type="Gene3D" id="3.30.300.30">
    <property type="match status" value="1"/>
</dbReference>
<keyword evidence="4" id="KW-1185">Reference proteome</keyword>
<evidence type="ECO:0000259" key="2">
    <source>
        <dbReference type="Pfam" id="PF13193"/>
    </source>
</evidence>
<dbReference type="GO" id="GO:0050218">
    <property type="term" value="F:propionate-CoA ligase activity"/>
    <property type="evidence" value="ECO:0007669"/>
    <property type="project" value="TreeGrafter"/>
</dbReference>
<dbReference type="EMBL" id="BRXW01000301">
    <property type="protein sequence ID" value="GMI17657.1"/>
    <property type="molecule type" value="Genomic_DNA"/>
</dbReference>
<dbReference type="PANTHER" id="PTHR43347">
    <property type="entry name" value="ACYL-COA SYNTHETASE"/>
    <property type="match status" value="1"/>
</dbReference>
<feature type="domain" description="AMP-binding enzyme C-terminal" evidence="2">
    <location>
        <begin position="487"/>
        <end position="564"/>
    </location>
</feature>
<dbReference type="InterPro" id="IPR042099">
    <property type="entry name" value="ANL_N_sf"/>
</dbReference>
<dbReference type="InterPro" id="IPR045851">
    <property type="entry name" value="AMP-bd_C_sf"/>
</dbReference>
<protein>
    <submittedName>
        <fullName evidence="3">Uncharacterized protein</fullName>
    </submittedName>
</protein>
<dbReference type="SUPFAM" id="SSF56801">
    <property type="entry name" value="Acetyl-CoA synthetase-like"/>
    <property type="match status" value="1"/>
</dbReference>
<proteinExistence type="predicted"/>
<feature type="domain" description="AMP-dependent synthetase/ligase" evidence="1">
    <location>
        <begin position="38"/>
        <end position="421"/>
    </location>
</feature>
<dbReference type="PANTHER" id="PTHR43347:SF3">
    <property type="entry name" value="ACYL-COA SYNTHETASE SHORT-CHAIN FAMILY MEMBER 3, MITOCHONDRIAL"/>
    <property type="match status" value="1"/>
</dbReference>
<dbReference type="Proteomes" id="UP001165122">
    <property type="component" value="Unassembled WGS sequence"/>
</dbReference>
<dbReference type="Pfam" id="PF13193">
    <property type="entry name" value="AMP-binding_C"/>
    <property type="match status" value="1"/>
</dbReference>
<evidence type="ECO:0000313" key="4">
    <source>
        <dbReference type="Proteomes" id="UP001165122"/>
    </source>
</evidence>
<sequence>MVLPTTALTISPTTGIHNWFPDGELNMSYNALDRQVDDGRGDQVAIAYHSSVGGNSRSLTYRKLLEDVSRFAGGLRELGVEKGDRVLLYMPMVPESAVAMLACSRIGAVHSVVFGGFAAKELAVRISDAEPKVIVTADCGLERDKCIPYMEAINSAIELASCDEPKVIVLRRPEGAERGIKYEMKDRDHDFLETVEKSQPVEPVPLNANDPLYTIYTSGTTGDPKGVLRDNSHAVHLKYSMSSYYSTFPGETFFAASDIGWVVGHSYIVYAPLLQGCTSVLFEGKPVGTPDAGEYWRVIEKYKVSAMFTAPTALRAIRRDDPNSEHLPEHDISSLRACFVAGERADPDTIRHFEETLGIPVVDHWWQTESGSPMCGVQFEDVGTVGGSCGLPLPGFDIQVLDPYTKQQVTEPGVLGSIAIKLPLPPGFMTTLFNNNDRYKKSYLEAFPGYYDAGDAGMLDRNGYIHIMERTDDAINVAGHRISTGLLEETVLRHPNIPECAVIGVNDDLKGVVPVALFIVSGDREGGGDVKDEVIELVREYVGPVAAMRTAIEVQALPKTRSGKILRQVIRKIANGEEYKLPGTIEDASVVDGILEVFPEGWRGK</sequence>
<organism evidence="3 4">
    <name type="scientific">Triparma laevis f. longispina</name>
    <dbReference type="NCBI Taxonomy" id="1714387"/>
    <lineage>
        <taxon>Eukaryota</taxon>
        <taxon>Sar</taxon>
        <taxon>Stramenopiles</taxon>
        <taxon>Ochrophyta</taxon>
        <taxon>Bolidophyceae</taxon>
        <taxon>Parmales</taxon>
        <taxon>Triparmaceae</taxon>
        <taxon>Triparma</taxon>
    </lineage>
</organism>
<dbReference type="InterPro" id="IPR025110">
    <property type="entry name" value="AMP-bd_C"/>
</dbReference>